<accession>A0ABN9PAA0</accession>
<keyword evidence="2" id="KW-1185">Reference proteome</keyword>
<evidence type="ECO:0008006" key="3">
    <source>
        <dbReference type="Google" id="ProtNLM"/>
    </source>
</evidence>
<evidence type="ECO:0000313" key="2">
    <source>
        <dbReference type="Proteomes" id="UP001189429"/>
    </source>
</evidence>
<dbReference type="EMBL" id="CAUYUJ010000134">
    <property type="protein sequence ID" value="CAK0788888.1"/>
    <property type="molecule type" value="Genomic_DNA"/>
</dbReference>
<evidence type="ECO:0000313" key="1">
    <source>
        <dbReference type="EMBL" id="CAK0788888.1"/>
    </source>
</evidence>
<dbReference type="Proteomes" id="UP001189429">
    <property type="component" value="Unassembled WGS sequence"/>
</dbReference>
<proteinExistence type="predicted"/>
<comment type="caution">
    <text evidence="1">The sequence shown here is derived from an EMBL/GenBank/DDBJ whole genome shotgun (WGS) entry which is preliminary data.</text>
</comment>
<reference evidence="1" key="1">
    <citation type="submission" date="2023-10" db="EMBL/GenBank/DDBJ databases">
        <authorList>
            <person name="Chen Y."/>
            <person name="Shah S."/>
            <person name="Dougan E. K."/>
            <person name="Thang M."/>
            <person name="Chan C."/>
        </authorList>
    </citation>
    <scope>NUCLEOTIDE SEQUENCE [LARGE SCALE GENOMIC DNA]</scope>
</reference>
<gene>
    <name evidence="1" type="ORF">PCOR1329_LOCUS610</name>
</gene>
<protein>
    <recommendedName>
        <fullName evidence="3">Apple domain-containing protein</fullName>
    </recommendedName>
</protein>
<sequence length="333" mass="35434">MARAMQVIGFAAVASADMGPSARQLRGYAANSTSLASASDCSSFCCWRPAGECSDCGTDWNNRMYAPGCHVECSGPNCGPGKAHQYYNTQSDWDSSCSTRVCGSEQGGLSSGPSYYCGGTWNGNNNWGSNYEGPIVNTDTETCKRLCGMSGSNKCTGWTVTNNNECYLKTSVGDMQSDAGVQGSGYCYPSCGDQQNQQNNDGHNYEGPIQVQNAEFCKVRCQASGGQCKGWTVTNNGECYLKDSVGPMRPDGGGSAGQRQLLALRSECFCPTLLSRGLVSGPTAVANSAQPRTDCMTGRFCTGPPQLGVQTSTGNIGRIMRNRNRTNTLIPYR</sequence>
<name>A0ABN9PAA0_9DINO</name>
<organism evidence="1 2">
    <name type="scientific">Prorocentrum cordatum</name>
    <dbReference type="NCBI Taxonomy" id="2364126"/>
    <lineage>
        <taxon>Eukaryota</taxon>
        <taxon>Sar</taxon>
        <taxon>Alveolata</taxon>
        <taxon>Dinophyceae</taxon>
        <taxon>Prorocentrales</taxon>
        <taxon>Prorocentraceae</taxon>
        <taxon>Prorocentrum</taxon>
    </lineage>
</organism>